<dbReference type="GO" id="GO:0003676">
    <property type="term" value="F:nucleic acid binding"/>
    <property type="evidence" value="ECO:0007669"/>
    <property type="project" value="InterPro"/>
</dbReference>
<evidence type="ECO:0000259" key="2">
    <source>
        <dbReference type="PROSITE" id="PS50174"/>
    </source>
</evidence>
<dbReference type="PROSITE" id="PS50174">
    <property type="entry name" value="G_PATCH"/>
    <property type="match status" value="1"/>
</dbReference>
<dbReference type="InterPro" id="IPR025239">
    <property type="entry name" value="DUF4187"/>
</dbReference>
<dbReference type="PANTHER" id="PTHR21032:SF0">
    <property type="entry name" value="G PATCH DOMAIN-CONTAINING PROTEIN 11"/>
    <property type="match status" value="1"/>
</dbReference>
<dbReference type="InterPro" id="IPR039249">
    <property type="entry name" value="GPATCH11"/>
</dbReference>
<feature type="domain" description="G-patch" evidence="2">
    <location>
        <begin position="75"/>
        <end position="129"/>
    </location>
</feature>
<feature type="compositionally biased region" description="Basic and acidic residues" evidence="1">
    <location>
        <begin position="120"/>
        <end position="169"/>
    </location>
</feature>
<dbReference type="Pfam" id="PF13821">
    <property type="entry name" value="DUF4187"/>
    <property type="match status" value="1"/>
</dbReference>
<dbReference type="PANTHER" id="PTHR21032">
    <property type="entry name" value="G PATCH DOMAIN-CONTAINING PROTEIN 11"/>
    <property type="match status" value="1"/>
</dbReference>
<name>A0AA38XLJ1_9EURO</name>
<dbReference type="SMART" id="SM01173">
    <property type="entry name" value="DUF4187"/>
    <property type="match status" value="1"/>
</dbReference>
<dbReference type="GO" id="GO:0000776">
    <property type="term" value="C:kinetochore"/>
    <property type="evidence" value="ECO:0007669"/>
    <property type="project" value="TreeGrafter"/>
</dbReference>
<keyword evidence="4" id="KW-1185">Reference proteome</keyword>
<proteinExistence type="predicted"/>
<dbReference type="EMBL" id="JAPDRK010000002">
    <property type="protein sequence ID" value="KAJ9615646.1"/>
    <property type="molecule type" value="Genomic_DNA"/>
</dbReference>
<feature type="region of interest" description="Disordered" evidence="1">
    <location>
        <begin position="1"/>
        <end position="77"/>
    </location>
</feature>
<protein>
    <recommendedName>
        <fullName evidence="2">G-patch domain-containing protein</fullName>
    </recommendedName>
</protein>
<evidence type="ECO:0000313" key="3">
    <source>
        <dbReference type="EMBL" id="KAJ9615646.1"/>
    </source>
</evidence>
<feature type="region of interest" description="Disordered" evidence="1">
    <location>
        <begin position="120"/>
        <end position="205"/>
    </location>
</feature>
<organism evidence="3 4">
    <name type="scientific">Cladophialophora chaetospira</name>
    <dbReference type="NCBI Taxonomy" id="386627"/>
    <lineage>
        <taxon>Eukaryota</taxon>
        <taxon>Fungi</taxon>
        <taxon>Dikarya</taxon>
        <taxon>Ascomycota</taxon>
        <taxon>Pezizomycotina</taxon>
        <taxon>Eurotiomycetes</taxon>
        <taxon>Chaetothyriomycetidae</taxon>
        <taxon>Chaetothyriales</taxon>
        <taxon>Herpotrichiellaceae</taxon>
        <taxon>Cladophialophora</taxon>
    </lineage>
</organism>
<dbReference type="Pfam" id="PF01585">
    <property type="entry name" value="G-patch"/>
    <property type="match status" value="1"/>
</dbReference>
<sequence>MASHDGADTAGEEDDYMNMTFEETAPSTKTETLTQKKKRLAREAELKSRTKSKAELAEEEKEKREAALNSSTLDKSNKGFKMMAALGYKPGTALGASRTAREGAKDDRLLEPIGLEIRDSRSGIGADAEKKRKFREEVEAQQNTEKKRKVDAGEFRERQQKEREEKRMEGQMWGAMKVCEKLEEEDEAKQSTEQNGSTSKRRQTRPLKSVNVLWRTLVRQRAINERDRRMRYDLHQSLSRRPDYDDPDEDKEDKMALGRKAELDEVDIDIDEEDAELDEFEAFEVSEKLGKLVAYLREHWHYCFWCKFRYPDETMEGCPGTTEADHD</sequence>
<dbReference type="InterPro" id="IPR000467">
    <property type="entry name" value="G_patch_dom"/>
</dbReference>
<evidence type="ECO:0000313" key="4">
    <source>
        <dbReference type="Proteomes" id="UP001172673"/>
    </source>
</evidence>
<accession>A0AA38XLJ1</accession>
<dbReference type="SMART" id="SM00443">
    <property type="entry name" value="G_patch"/>
    <property type="match status" value="1"/>
</dbReference>
<feature type="compositionally biased region" description="Basic and acidic residues" evidence="1">
    <location>
        <begin position="41"/>
        <end position="66"/>
    </location>
</feature>
<dbReference type="Proteomes" id="UP001172673">
    <property type="component" value="Unassembled WGS sequence"/>
</dbReference>
<evidence type="ECO:0000256" key="1">
    <source>
        <dbReference type="SAM" id="MobiDB-lite"/>
    </source>
</evidence>
<comment type="caution">
    <text evidence="3">The sequence shown here is derived from an EMBL/GenBank/DDBJ whole genome shotgun (WGS) entry which is preliminary data.</text>
</comment>
<dbReference type="AlphaFoldDB" id="A0AA38XLJ1"/>
<gene>
    <name evidence="3" type="ORF">H2200_001721</name>
</gene>
<reference evidence="3" key="1">
    <citation type="submission" date="2022-10" db="EMBL/GenBank/DDBJ databases">
        <title>Culturing micro-colonial fungi from biological soil crusts in the Mojave desert and describing Neophaeococcomyces mojavensis, and introducing the new genera and species Taxawa tesnikishii.</title>
        <authorList>
            <person name="Kurbessoian T."/>
            <person name="Stajich J.E."/>
        </authorList>
    </citation>
    <scope>NUCLEOTIDE SEQUENCE</scope>
    <source>
        <strain evidence="3">TK_41</strain>
    </source>
</reference>